<dbReference type="Pfam" id="PF00018">
    <property type="entry name" value="SH3_1"/>
    <property type="match status" value="1"/>
</dbReference>
<dbReference type="GO" id="GO:0036064">
    <property type="term" value="C:ciliary basal body"/>
    <property type="evidence" value="ECO:0007669"/>
    <property type="project" value="TreeGrafter"/>
</dbReference>
<feature type="compositionally biased region" description="Basic and acidic residues" evidence="4">
    <location>
        <begin position="1122"/>
        <end position="1134"/>
    </location>
</feature>
<feature type="compositionally biased region" description="Basic residues" evidence="4">
    <location>
        <begin position="40"/>
        <end position="49"/>
    </location>
</feature>
<dbReference type="FunFam" id="2.30.30.40:FF:000132">
    <property type="entry name" value="jouberin isoform X2"/>
    <property type="match status" value="1"/>
</dbReference>
<dbReference type="PANTHER" id="PTHR44499">
    <property type="entry name" value="JOUBERIN"/>
    <property type="match status" value="1"/>
</dbReference>
<keyword evidence="1 2" id="KW-0728">SH3 domain</keyword>
<dbReference type="GO" id="GO:0044458">
    <property type="term" value="P:motile cilium assembly"/>
    <property type="evidence" value="ECO:0007669"/>
    <property type="project" value="TreeGrafter"/>
</dbReference>
<feature type="repeat" description="WD" evidence="3">
    <location>
        <begin position="830"/>
        <end position="859"/>
    </location>
</feature>
<dbReference type="InterPro" id="IPR035832">
    <property type="entry name" value="AHI1_SH3"/>
</dbReference>
<feature type="compositionally biased region" description="Basic and acidic residues" evidence="4">
    <location>
        <begin position="143"/>
        <end position="155"/>
    </location>
</feature>
<dbReference type="CDD" id="cd11812">
    <property type="entry name" value="SH3_AHI-1"/>
    <property type="match status" value="1"/>
</dbReference>
<dbReference type="Proteomes" id="UP000694851">
    <property type="component" value="Unplaced"/>
</dbReference>
<evidence type="ECO:0000259" key="5">
    <source>
        <dbReference type="PROSITE" id="PS50002"/>
    </source>
</evidence>
<feature type="region of interest" description="Disordered" evidence="4">
    <location>
        <begin position="40"/>
        <end position="160"/>
    </location>
</feature>
<dbReference type="InterPro" id="IPR015943">
    <property type="entry name" value="WD40/YVTN_repeat-like_dom_sf"/>
</dbReference>
<dbReference type="AlphaFoldDB" id="A0A8B7RRN2"/>
<feature type="repeat" description="WD" evidence="3">
    <location>
        <begin position="660"/>
        <end position="692"/>
    </location>
</feature>
<evidence type="ECO:0000313" key="7">
    <source>
        <dbReference type="RefSeq" id="XP_019503632.1"/>
    </source>
</evidence>
<accession>A0A8B7RRN2</accession>
<dbReference type="InterPro" id="IPR001680">
    <property type="entry name" value="WD40_rpt"/>
</dbReference>
<evidence type="ECO:0000256" key="2">
    <source>
        <dbReference type="PROSITE-ProRule" id="PRU00192"/>
    </source>
</evidence>
<evidence type="ECO:0000256" key="1">
    <source>
        <dbReference type="ARBA" id="ARBA00022443"/>
    </source>
</evidence>
<protein>
    <submittedName>
        <fullName evidence="7">Jouberin</fullName>
    </submittedName>
</protein>
<dbReference type="OrthoDB" id="2096344at2759"/>
<evidence type="ECO:0000256" key="3">
    <source>
        <dbReference type="PROSITE-ProRule" id="PRU00221"/>
    </source>
</evidence>
<dbReference type="SUPFAM" id="SSF50044">
    <property type="entry name" value="SH3-domain"/>
    <property type="match status" value="1"/>
</dbReference>
<feature type="domain" description="SH3" evidence="5">
    <location>
        <begin position="1029"/>
        <end position="1089"/>
    </location>
</feature>
<dbReference type="PANTHER" id="PTHR44499:SF1">
    <property type="entry name" value="JOUBERIN"/>
    <property type="match status" value="1"/>
</dbReference>
<keyword evidence="3" id="KW-0853">WD repeat</keyword>
<evidence type="ECO:0000256" key="4">
    <source>
        <dbReference type="SAM" id="MobiDB-lite"/>
    </source>
</evidence>
<feature type="region of interest" description="Disordered" evidence="4">
    <location>
        <begin position="234"/>
        <end position="285"/>
    </location>
</feature>
<dbReference type="SMART" id="SM00320">
    <property type="entry name" value="WD40"/>
    <property type="match status" value="6"/>
</dbReference>
<organism evidence="6 7">
    <name type="scientific">Hipposideros armiger</name>
    <name type="common">Great Himalayan leaf-nosed bat</name>
    <dbReference type="NCBI Taxonomy" id="186990"/>
    <lineage>
        <taxon>Eukaryota</taxon>
        <taxon>Metazoa</taxon>
        <taxon>Chordata</taxon>
        <taxon>Craniata</taxon>
        <taxon>Vertebrata</taxon>
        <taxon>Euteleostomi</taxon>
        <taxon>Mammalia</taxon>
        <taxon>Eutheria</taxon>
        <taxon>Laurasiatheria</taxon>
        <taxon>Chiroptera</taxon>
        <taxon>Yinpterochiroptera</taxon>
        <taxon>Rhinolophoidea</taxon>
        <taxon>Hipposideridae</taxon>
        <taxon>Hipposideros</taxon>
    </lineage>
</organism>
<dbReference type="InterPro" id="IPR036028">
    <property type="entry name" value="SH3-like_dom_sf"/>
</dbReference>
<dbReference type="SUPFAM" id="SSF50978">
    <property type="entry name" value="WD40 repeat-like"/>
    <property type="match status" value="1"/>
</dbReference>
<feature type="compositionally biased region" description="Basic and acidic residues" evidence="4">
    <location>
        <begin position="1141"/>
        <end position="1166"/>
    </location>
</feature>
<dbReference type="InterPro" id="IPR001452">
    <property type="entry name" value="SH3_domain"/>
</dbReference>
<dbReference type="KEGG" id="hai:109385621"/>
<feature type="repeat" description="WD" evidence="3">
    <location>
        <begin position="703"/>
        <end position="745"/>
    </location>
</feature>
<dbReference type="CTD" id="54806"/>
<dbReference type="PROSITE" id="PS50002">
    <property type="entry name" value="SH3"/>
    <property type="match status" value="1"/>
</dbReference>
<dbReference type="PRINTS" id="PR00452">
    <property type="entry name" value="SH3DOMAIN"/>
</dbReference>
<evidence type="ECO:0000313" key="6">
    <source>
        <dbReference type="Proteomes" id="UP000694851"/>
    </source>
</evidence>
<name>A0A8B7RRN2_HIPAR</name>
<dbReference type="Gene3D" id="2.30.30.40">
    <property type="entry name" value="SH3 Domains"/>
    <property type="match status" value="1"/>
</dbReference>
<proteinExistence type="predicted"/>
<feature type="compositionally biased region" description="Polar residues" evidence="4">
    <location>
        <begin position="87"/>
        <end position="97"/>
    </location>
</feature>
<reference evidence="7" key="1">
    <citation type="submission" date="2025-08" db="UniProtKB">
        <authorList>
            <consortium name="RefSeq"/>
        </authorList>
    </citation>
    <scope>IDENTIFICATION</scope>
    <source>
        <tissue evidence="7">Muscle</tissue>
    </source>
</reference>
<gene>
    <name evidence="7" type="primary">AHI1</name>
</gene>
<dbReference type="PROSITE" id="PS50082">
    <property type="entry name" value="WD_REPEATS_2"/>
    <property type="match status" value="3"/>
</dbReference>
<dbReference type="InterPro" id="IPR052803">
    <property type="entry name" value="Cilium-Associated_Jouberin"/>
</dbReference>
<feature type="compositionally biased region" description="Acidic residues" evidence="4">
    <location>
        <begin position="98"/>
        <end position="109"/>
    </location>
</feature>
<dbReference type="InterPro" id="IPR036322">
    <property type="entry name" value="WD40_repeat_dom_sf"/>
</dbReference>
<dbReference type="Gene3D" id="2.130.10.10">
    <property type="entry name" value="YVTN repeat-like/Quinoprotein amine dehydrogenase"/>
    <property type="match status" value="1"/>
</dbReference>
<dbReference type="SMART" id="SM00326">
    <property type="entry name" value="SH3"/>
    <property type="match status" value="1"/>
</dbReference>
<keyword evidence="6" id="KW-1185">Reference proteome</keyword>
<sequence length="1173" mass="134166">MPTGETFMKFESEAKVKTKVCFEELLKAHGDLICERKKLKKKIGKSRGKISRDPVKSNLQKIEEIKSEVIAANTNNPEKSMPLAKNKPSNPQSTAENQDGDTSVEEDNQEKENRKVKKAVCQEMELEIPEKKVEKSQPGVTHQKNEKVNEEKENNNLDEEEVLKQVYHSQVAEEMAKEIKKKIRKKLKEQLSYLPSDTSLHDDKLNIEKRKKEKKKVPILSNIETSTLPISDVTIEGKQKEESTVGTVTSDSHQNDEITSVKQNIEDSMQDDTKSKPKEKKKKPKAAPRECQSLCWLLCPPVGTFCQGPCQDSQPLAAPRIDDNEDTDANDGVHEITSRDSPVYSKCLLDDDLVLGVYIHRTDRLKSDFMISHPMVKIHVVDQNTGQYVKKDNSERPVSSYFEKDNVGYVLPIMTQPYDFKQLKSRLPEWEEQIIFNENFSYLLREFEESPKVILFFEILDFLSMDEIRNNSEIQNQKCGFRKIAWAFLRLLGANGNVNINSKLRLQLYYPPTRPRSQSNVVEVFEWWSKCPRNHYPSTLYVTVRGLKVPECIKPSYCSVMAPQEEKGKPVYCEQHRESSSVETEPGLEVAKDDVKWKRLPGQACRIPNKQLFSLSAGERGCFCLAFSHNGRRLAAACASRDGYPIILYEIPSGRFMRQLYGHLNIIYDICWSKDDRYILTASSDGTARIWKNEVDSTKTFRVLPHPTFVYTAKFHPAVKELVVTGCYDSVIRIWKVDTREDSTMLVRQIDTHRSFINSLCFDIEVKSQKEIKESEFKGIPISYLEVHPNGKRLLIHTKDSTLRIMDLRILAARKFVGAANYREKIHSTLTPCGTYLFAGSEDGIVYVWKPETGEQVAMYSDLPYKSPIRDIAYHPLENMVAFCAFGQNEPILLYIYDFQVAQQEAEMFKCYNGTFPFPGIHQSEEALCTCPKLPQQGSFQIDDYVHTEDSLVKMQQVKQRLDSVTEVMRACAAKVNKNLSFTSTVSSSQQYKAKQPNVLDSHQILHQFGFTQTGIFNIETMPCNHHVDRPPTVVALYDYTANRSDELTIHRGDIIGVFFKDNEDWWYGSLGKGQEGYFPANHVASETLYQELPPQVKERSPPLSPKEKSKRGKPSSFKKSVNKDKSKDFKRGSESMTHSEVGREPSHADRGHVKDTQGKKSEQTGRKVTLME</sequence>
<dbReference type="GeneID" id="109385621"/>
<feature type="compositionally biased region" description="Basic and acidic residues" evidence="4">
    <location>
        <begin position="50"/>
        <end position="67"/>
    </location>
</feature>
<dbReference type="Pfam" id="PF00400">
    <property type="entry name" value="WD40"/>
    <property type="match status" value="3"/>
</dbReference>
<dbReference type="PROSITE" id="PS50294">
    <property type="entry name" value="WD_REPEATS_REGION"/>
    <property type="match status" value="1"/>
</dbReference>
<feature type="region of interest" description="Disordered" evidence="4">
    <location>
        <begin position="1093"/>
        <end position="1173"/>
    </location>
</feature>
<dbReference type="RefSeq" id="XP_019503632.1">
    <property type="nucleotide sequence ID" value="XM_019648087.1"/>
</dbReference>
<feature type="compositionally biased region" description="Polar residues" evidence="4">
    <location>
        <begin position="244"/>
        <end position="267"/>
    </location>
</feature>